<dbReference type="SUPFAM" id="SSF51735">
    <property type="entry name" value="NAD(P)-binding Rossmann-fold domains"/>
    <property type="match status" value="1"/>
</dbReference>
<keyword evidence="7" id="KW-1185">Reference proteome</keyword>
<dbReference type="SUPFAM" id="SSF48179">
    <property type="entry name" value="6-phosphogluconate dehydrogenase C-terminal domain-like"/>
    <property type="match status" value="1"/>
</dbReference>
<proteinExistence type="predicted"/>
<sequence>MSKQRIGFVGIGLIGRAMCLNLINKGYPLTVMAHRNRAPIDELVGKGAQEAANAGALALEADVIFICVTTSDAVEAVITGEAGLLSGIQPGTLVVDCGTSDPTSTARMGAALEAKGAKLIDAPLGRTPLHAEQGLLNMMVGGGEDEVQKVWPVLEDMAENIFHVGPLGSGHKLKLINNFFAMTTASAISEAAAMAVKTGVDLENLYKVMAAGPLKSGMFDFCMTNAMKGDASNLQFSVANARKDVGYYMRMAEAADMPSFIAPATYHLLSMAKADGRGEDYVPTLCDFVGDVGGVKLRD</sequence>
<evidence type="ECO:0000259" key="5">
    <source>
        <dbReference type="Pfam" id="PF14833"/>
    </source>
</evidence>
<reference evidence="6 7" key="1">
    <citation type="submission" date="2019-06" db="EMBL/GenBank/DDBJ databases">
        <title>Whole genome sequence for Rhodospirillaceae sp. R148.</title>
        <authorList>
            <person name="Wang G."/>
        </authorList>
    </citation>
    <scope>NUCLEOTIDE SEQUENCE [LARGE SCALE GENOMIC DNA]</scope>
    <source>
        <strain evidence="6 7">R148</strain>
    </source>
</reference>
<dbReference type="OrthoDB" id="9812907at2"/>
<dbReference type="Pfam" id="PF03446">
    <property type="entry name" value="NAD_binding_2"/>
    <property type="match status" value="1"/>
</dbReference>
<dbReference type="RefSeq" id="WP_142898836.1">
    <property type="nucleotide sequence ID" value="NZ_ML660060.1"/>
</dbReference>
<protein>
    <submittedName>
        <fullName evidence="6">NAD(P)-dependent oxidoreductase</fullName>
    </submittedName>
</protein>
<dbReference type="PIRSF" id="PIRSF000103">
    <property type="entry name" value="HIBADH"/>
    <property type="match status" value="1"/>
</dbReference>
<feature type="active site" evidence="3">
    <location>
        <position position="174"/>
    </location>
</feature>
<dbReference type="EMBL" id="VHSH01000009">
    <property type="protein sequence ID" value="TQV75849.1"/>
    <property type="molecule type" value="Genomic_DNA"/>
</dbReference>
<comment type="caution">
    <text evidence="6">The sequence shown here is derived from an EMBL/GenBank/DDBJ whole genome shotgun (WGS) entry which is preliminary data.</text>
</comment>
<organism evidence="6 7">
    <name type="scientific">Denitrobaculum tricleocarpae</name>
    <dbReference type="NCBI Taxonomy" id="2591009"/>
    <lineage>
        <taxon>Bacteria</taxon>
        <taxon>Pseudomonadati</taxon>
        <taxon>Pseudomonadota</taxon>
        <taxon>Alphaproteobacteria</taxon>
        <taxon>Rhodospirillales</taxon>
        <taxon>Rhodospirillaceae</taxon>
        <taxon>Denitrobaculum</taxon>
    </lineage>
</organism>
<evidence type="ECO:0000313" key="7">
    <source>
        <dbReference type="Proteomes" id="UP000315252"/>
    </source>
</evidence>
<gene>
    <name evidence="6" type="ORF">FKG95_23345</name>
</gene>
<evidence type="ECO:0000256" key="3">
    <source>
        <dbReference type="PIRSR" id="PIRSR000103-1"/>
    </source>
</evidence>
<keyword evidence="1" id="KW-0560">Oxidoreductase</keyword>
<dbReference type="GO" id="GO:0016491">
    <property type="term" value="F:oxidoreductase activity"/>
    <property type="evidence" value="ECO:0007669"/>
    <property type="project" value="UniProtKB-KW"/>
</dbReference>
<evidence type="ECO:0000313" key="6">
    <source>
        <dbReference type="EMBL" id="TQV75849.1"/>
    </source>
</evidence>
<dbReference type="Gene3D" id="3.40.50.720">
    <property type="entry name" value="NAD(P)-binding Rossmann-like Domain"/>
    <property type="match status" value="1"/>
</dbReference>
<dbReference type="InterPro" id="IPR013328">
    <property type="entry name" value="6PGD_dom2"/>
</dbReference>
<evidence type="ECO:0000256" key="1">
    <source>
        <dbReference type="ARBA" id="ARBA00023002"/>
    </source>
</evidence>
<dbReference type="GO" id="GO:0050661">
    <property type="term" value="F:NADP binding"/>
    <property type="evidence" value="ECO:0007669"/>
    <property type="project" value="InterPro"/>
</dbReference>
<dbReference type="Proteomes" id="UP000315252">
    <property type="component" value="Unassembled WGS sequence"/>
</dbReference>
<evidence type="ECO:0000259" key="4">
    <source>
        <dbReference type="Pfam" id="PF03446"/>
    </source>
</evidence>
<evidence type="ECO:0000256" key="2">
    <source>
        <dbReference type="ARBA" id="ARBA00023027"/>
    </source>
</evidence>
<dbReference type="PANTHER" id="PTHR43060:SF15">
    <property type="entry name" value="3-HYDROXYISOBUTYRATE DEHYDROGENASE-LIKE 1, MITOCHONDRIAL-RELATED"/>
    <property type="match status" value="1"/>
</dbReference>
<dbReference type="InterPro" id="IPR015815">
    <property type="entry name" value="HIBADH-related"/>
</dbReference>
<accession>A0A545TF47</accession>
<dbReference type="Pfam" id="PF14833">
    <property type="entry name" value="NAD_binding_11"/>
    <property type="match status" value="1"/>
</dbReference>
<dbReference type="Gene3D" id="1.10.1040.10">
    <property type="entry name" value="N-(1-d-carboxylethyl)-l-norvaline Dehydrogenase, domain 2"/>
    <property type="match status" value="1"/>
</dbReference>
<dbReference type="InterPro" id="IPR006115">
    <property type="entry name" value="6PGDH_NADP-bd"/>
</dbReference>
<keyword evidence="2" id="KW-0520">NAD</keyword>
<dbReference type="PANTHER" id="PTHR43060">
    <property type="entry name" value="3-HYDROXYISOBUTYRATE DEHYDROGENASE-LIKE 1, MITOCHONDRIAL-RELATED"/>
    <property type="match status" value="1"/>
</dbReference>
<dbReference type="GO" id="GO:0051287">
    <property type="term" value="F:NAD binding"/>
    <property type="evidence" value="ECO:0007669"/>
    <property type="project" value="InterPro"/>
</dbReference>
<name>A0A545TF47_9PROT</name>
<dbReference type="InterPro" id="IPR036291">
    <property type="entry name" value="NAD(P)-bd_dom_sf"/>
</dbReference>
<dbReference type="InterPro" id="IPR008927">
    <property type="entry name" value="6-PGluconate_DH-like_C_sf"/>
</dbReference>
<feature type="domain" description="6-phosphogluconate dehydrogenase NADP-binding" evidence="4">
    <location>
        <begin position="5"/>
        <end position="165"/>
    </location>
</feature>
<dbReference type="InterPro" id="IPR029154">
    <property type="entry name" value="HIBADH-like_NADP-bd"/>
</dbReference>
<dbReference type="AlphaFoldDB" id="A0A545TF47"/>
<feature type="domain" description="3-hydroxyisobutyrate dehydrogenase-like NAD-binding" evidence="5">
    <location>
        <begin position="168"/>
        <end position="279"/>
    </location>
</feature>